<dbReference type="EMBL" id="MN738770">
    <property type="protein sequence ID" value="QHS83957.1"/>
    <property type="molecule type" value="Genomic_DNA"/>
</dbReference>
<name>A0A6C0AVJ5_9ZZZZ</name>
<dbReference type="SUPFAM" id="SSF55287">
    <property type="entry name" value="RPB5-like RNA polymerase subunit"/>
    <property type="match status" value="1"/>
</dbReference>
<dbReference type="AlphaFoldDB" id="A0A6C0AVJ5"/>
<feature type="domain" description="RNA polymerase subunit H/Rpb5 C-terminal" evidence="2">
    <location>
        <begin position="143"/>
        <end position="216"/>
    </location>
</feature>
<dbReference type="GO" id="GO:0005665">
    <property type="term" value="C:RNA polymerase II, core complex"/>
    <property type="evidence" value="ECO:0007669"/>
    <property type="project" value="TreeGrafter"/>
</dbReference>
<dbReference type="InterPro" id="IPR000783">
    <property type="entry name" value="RNA_pol_subH/Rpb5_C"/>
</dbReference>
<dbReference type="GO" id="GO:0003677">
    <property type="term" value="F:DNA binding"/>
    <property type="evidence" value="ECO:0007669"/>
    <property type="project" value="InterPro"/>
</dbReference>
<dbReference type="Pfam" id="PF01191">
    <property type="entry name" value="RNA_pol_Rpb5_C"/>
    <property type="match status" value="1"/>
</dbReference>
<proteinExistence type="predicted"/>
<dbReference type="PANTHER" id="PTHR10535:SF0">
    <property type="entry name" value="DNA-DIRECTED RNA POLYMERASES I, II, AND III SUBUNIT RPABC1"/>
    <property type="match status" value="1"/>
</dbReference>
<dbReference type="GO" id="GO:0006366">
    <property type="term" value="P:transcription by RNA polymerase II"/>
    <property type="evidence" value="ECO:0007669"/>
    <property type="project" value="TreeGrafter"/>
</dbReference>
<dbReference type="GO" id="GO:0042797">
    <property type="term" value="P:tRNA transcription by RNA polymerase III"/>
    <property type="evidence" value="ECO:0007669"/>
    <property type="project" value="TreeGrafter"/>
</dbReference>
<reference evidence="3" key="1">
    <citation type="journal article" date="2020" name="Nature">
        <title>Giant virus diversity and host interactions through global metagenomics.</title>
        <authorList>
            <person name="Schulz F."/>
            <person name="Roux S."/>
            <person name="Paez-Espino D."/>
            <person name="Jungbluth S."/>
            <person name="Walsh D.A."/>
            <person name="Denef V.J."/>
            <person name="McMahon K.D."/>
            <person name="Konstantinidis K.T."/>
            <person name="Eloe-Fadrosh E.A."/>
            <person name="Kyrpides N.C."/>
            <person name="Woyke T."/>
        </authorList>
    </citation>
    <scope>NUCLEOTIDE SEQUENCE</scope>
    <source>
        <strain evidence="3">GVMAG-S-ERX555965-48</strain>
    </source>
</reference>
<organism evidence="3">
    <name type="scientific">viral metagenome</name>
    <dbReference type="NCBI Taxonomy" id="1070528"/>
    <lineage>
        <taxon>unclassified sequences</taxon>
        <taxon>metagenomes</taxon>
        <taxon>organismal metagenomes</taxon>
    </lineage>
</organism>
<dbReference type="GO" id="GO:0003899">
    <property type="term" value="F:DNA-directed RNA polymerase activity"/>
    <property type="evidence" value="ECO:0007669"/>
    <property type="project" value="InterPro"/>
</dbReference>
<evidence type="ECO:0000259" key="2">
    <source>
        <dbReference type="Pfam" id="PF01191"/>
    </source>
</evidence>
<keyword evidence="1" id="KW-0804">Transcription</keyword>
<dbReference type="Gene3D" id="3.90.940.20">
    <property type="entry name" value="RPB5-like RNA polymerase subunit"/>
    <property type="match status" value="1"/>
</dbReference>
<dbReference type="PANTHER" id="PTHR10535">
    <property type="entry name" value="DNA-DIRECTED RNA POLYMERASES I, II, AND III SUBUNIT RPABC1"/>
    <property type="match status" value="1"/>
</dbReference>
<dbReference type="GO" id="GO:0006362">
    <property type="term" value="P:transcription elongation by RNA polymerase I"/>
    <property type="evidence" value="ECO:0007669"/>
    <property type="project" value="TreeGrafter"/>
</dbReference>
<sequence length="219" mass="25739">MSFDLSVSSSFFSSLYKSREIILQILKTNKYDVSEYENFKSHELHAMMKNNEMDMLLKKSDGNKKIYIKFYELTGKQSKVLRQTVIDEIIEDLYEIENILTEEDDLLIISENNPSEPINIYLKHIWESENKFINIISVKNLQYNILNHKLVPKHTILTEKETAEIKKKYNINNNSELPEISRFDPVAKVIGMRPNQICEIIRSSKTAITSKYYRCCINI</sequence>
<evidence type="ECO:0000256" key="1">
    <source>
        <dbReference type="ARBA" id="ARBA00023163"/>
    </source>
</evidence>
<dbReference type="GO" id="GO:0005666">
    <property type="term" value="C:RNA polymerase III complex"/>
    <property type="evidence" value="ECO:0007669"/>
    <property type="project" value="TreeGrafter"/>
</dbReference>
<dbReference type="GO" id="GO:0005736">
    <property type="term" value="C:RNA polymerase I complex"/>
    <property type="evidence" value="ECO:0007669"/>
    <property type="project" value="TreeGrafter"/>
</dbReference>
<dbReference type="InterPro" id="IPR014381">
    <property type="entry name" value="Arch_Rpo5/euc_Rpb5"/>
</dbReference>
<accession>A0A6C0AVJ5</accession>
<protein>
    <recommendedName>
        <fullName evidence="2">RNA polymerase subunit H/Rpb5 C-terminal domain-containing protein</fullName>
    </recommendedName>
</protein>
<dbReference type="PIRSF" id="PIRSF000747">
    <property type="entry name" value="RPB5"/>
    <property type="match status" value="1"/>
</dbReference>
<evidence type="ECO:0000313" key="3">
    <source>
        <dbReference type="EMBL" id="QHS83957.1"/>
    </source>
</evidence>
<dbReference type="InterPro" id="IPR035913">
    <property type="entry name" value="RPB5-like_sf"/>
</dbReference>